<organism evidence="1 2">
    <name type="scientific">Amycolatopsis alba DSM 44262</name>
    <dbReference type="NCBI Taxonomy" id="1125972"/>
    <lineage>
        <taxon>Bacteria</taxon>
        <taxon>Bacillati</taxon>
        <taxon>Actinomycetota</taxon>
        <taxon>Actinomycetes</taxon>
        <taxon>Pseudonocardiales</taxon>
        <taxon>Pseudonocardiaceae</taxon>
        <taxon>Amycolatopsis</taxon>
    </lineage>
</organism>
<proteinExistence type="predicted"/>
<dbReference type="SUPFAM" id="SSF54427">
    <property type="entry name" value="NTF2-like"/>
    <property type="match status" value="1"/>
</dbReference>
<evidence type="ECO:0000313" key="1">
    <source>
        <dbReference type="EMBL" id="OXM46428.1"/>
    </source>
</evidence>
<accession>A0A229RID5</accession>
<keyword evidence="2" id="KW-1185">Reference proteome</keyword>
<dbReference type="OrthoDB" id="4225995at2"/>
<dbReference type="InterPro" id="IPR032710">
    <property type="entry name" value="NTF2-like_dom_sf"/>
</dbReference>
<dbReference type="Proteomes" id="UP000215563">
    <property type="component" value="Unassembled WGS sequence"/>
</dbReference>
<sequence length="122" mass="13143">MTGTARETVQAYHRARFAGDVPAATTLLGDAFTFRSPMMTADADGHLAGLPGFLQVVTGVDMISELYGDAEATLVYDVHTVLPMGIQRTAEHFRLREGRIESITLIFDATPWHPALAAEGPA</sequence>
<evidence type="ECO:0000313" key="2">
    <source>
        <dbReference type="Proteomes" id="UP000215563"/>
    </source>
</evidence>
<evidence type="ECO:0008006" key="3">
    <source>
        <dbReference type="Google" id="ProtNLM"/>
    </source>
</evidence>
<reference evidence="1 2" key="1">
    <citation type="submission" date="2017-07" db="EMBL/GenBank/DDBJ databases">
        <title>Amycolatopsis alba DSM 44262 Genome sequencing and assembly.</title>
        <authorList>
            <person name="Kaur N."/>
            <person name="Mayilraj S."/>
        </authorList>
    </citation>
    <scope>NUCLEOTIDE SEQUENCE [LARGE SCALE GENOMIC DNA]</scope>
    <source>
        <strain evidence="1 2">DSM 44262</strain>
    </source>
</reference>
<gene>
    <name evidence="1" type="ORF">CFP75_28070</name>
</gene>
<protein>
    <recommendedName>
        <fullName evidence="3">Nuclear transport factor 2 family protein</fullName>
    </recommendedName>
</protein>
<dbReference type="RefSeq" id="WP_020634600.1">
    <property type="nucleotide sequence ID" value="NZ_KB913032.1"/>
</dbReference>
<name>A0A229RID5_AMYAL</name>
<comment type="caution">
    <text evidence="1">The sequence shown here is derived from an EMBL/GenBank/DDBJ whole genome shotgun (WGS) entry which is preliminary data.</text>
</comment>
<dbReference type="AlphaFoldDB" id="A0A229RID5"/>
<dbReference type="EMBL" id="NMQU01000090">
    <property type="protein sequence ID" value="OXM46428.1"/>
    <property type="molecule type" value="Genomic_DNA"/>
</dbReference>
<dbReference type="Gene3D" id="3.10.450.50">
    <property type="match status" value="1"/>
</dbReference>